<gene>
    <name evidence="3" type="ORF">GCM10023186_21030</name>
</gene>
<keyword evidence="4" id="KW-1185">Reference proteome</keyword>
<evidence type="ECO:0000313" key="3">
    <source>
        <dbReference type="EMBL" id="GAA4381504.1"/>
    </source>
</evidence>
<reference evidence="4" key="1">
    <citation type="journal article" date="2019" name="Int. J. Syst. Evol. Microbiol.">
        <title>The Global Catalogue of Microorganisms (GCM) 10K type strain sequencing project: providing services to taxonomists for standard genome sequencing and annotation.</title>
        <authorList>
            <consortium name="The Broad Institute Genomics Platform"/>
            <consortium name="The Broad Institute Genome Sequencing Center for Infectious Disease"/>
            <person name="Wu L."/>
            <person name="Ma J."/>
        </authorList>
    </citation>
    <scope>NUCLEOTIDE SEQUENCE [LARGE SCALE GENOMIC DNA]</scope>
    <source>
        <strain evidence="4">JCM 17924</strain>
    </source>
</reference>
<dbReference type="Proteomes" id="UP001500454">
    <property type="component" value="Unassembled WGS sequence"/>
</dbReference>
<keyword evidence="2" id="KW-0732">Signal</keyword>
<dbReference type="SUPFAM" id="SSF52317">
    <property type="entry name" value="Class I glutamine amidotransferase-like"/>
    <property type="match status" value="1"/>
</dbReference>
<comment type="caution">
    <text evidence="3">The sequence shown here is derived from an EMBL/GenBank/DDBJ whole genome shotgun (WGS) entry which is preliminary data.</text>
</comment>
<protein>
    <recommendedName>
        <fullName evidence="5">Glycoside hydrolase family 88 protein</fullName>
    </recommendedName>
</protein>
<proteinExistence type="predicted"/>
<dbReference type="InterPro" id="IPR008928">
    <property type="entry name" value="6-hairpin_glycosidase_sf"/>
</dbReference>
<dbReference type="Pfam" id="PF07470">
    <property type="entry name" value="Glyco_hydro_88"/>
    <property type="match status" value="1"/>
</dbReference>
<dbReference type="Gene3D" id="3.40.50.880">
    <property type="match status" value="1"/>
</dbReference>
<dbReference type="PANTHER" id="PTHR33886:SF8">
    <property type="entry name" value="UNSATURATED RHAMNOGALACTURONAN HYDROLASE (EUROFUNG)"/>
    <property type="match status" value="1"/>
</dbReference>
<organism evidence="3 4">
    <name type="scientific">Hymenobacter koreensis</name>
    <dbReference type="NCBI Taxonomy" id="1084523"/>
    <lineage>
        <taxon>Bacteria</taxon>
        <taxon>Pseudomonadati</taxon>
        <taxon>Bacteroidota</taxon>
        <taxon>Cytophagia</taxon>
        <taxon>Cytophagales</taxon>
        <taxon>Hymenobacteraceae</taxon>
        <taxon>Hymenobacter</taxon>
    </lineage>
</organism>
<feature type="chain" id="PRO_5046966513" description="Glycoside hydrolase family 88 protein" evidence="2">
    <location>
        <begin position="22"/>
        <end position="644"/>
    </location>
</feature>
<name>A0ABP8IZ31_9BACT</name>
<dbReference type="InterPro" id="IPR029062">
    <property type="entry name" value="Class_I_gatase-like"/>
</dbReference>
<dbReference type="InterPro" id="IPR012341">
    <property type="entry name" value="6hp_glycosidase-like_sf"/>
</dbReference>
<dbReference type="Gene3D" id="1.50.10.10">
    <property type="match status" value="1"/>
</dbReference>
<dbReference type="InterPro" id="IPR052043">
    <property type="entry name" value="PolySaccharide_Degr_Enz"/>
</dbReference>
<evidence type="ECO:0000256" key="2">
    <source>
        <dbReference type="SAM" id="SignalP"/>
    </source>
</evidence>
<keyword evidence="1" id="KW-0378">Hydrolase</keyword>
<dbReference type="InterPro" id="IPR010905">
    <property type="entry name" value="Glyco_hydro_88"/>
</dbReference>
<accession>A0ABP8IZ31</accession>
<feature type="signal peptide" evidence="2">
    <location>
        <begin position="1"/>
        <end position="21"/>
    </location>
</feature>
<evidence type="ECO:0000313" key="4">
    <source>
        <dbReference type="Proteomes" id="UP001500454"/>
    </source>
</evidence>
<dbReference type="PANTHER" id="PTHR33886">
    <property type="entry name" value="UNSATURATED RHAMNOGALACTURONAN HYDROLASE (EUROFUNG)"/>
    <property type="match status" value="1"/>
</dbReference>
<evidence type="ECO:0008006" key="5">
    <source>
        <dbReference type="Google" id="ProtNLM"/>
    </source>
</evidence>
<dbReference type="EMBL" id="BAABHA010000004">
    <property type="protein sequence ID" value="GAA4381504.1"/>
    <property type="molecule type" value="Genomic_DNA"/>
</dbReference>
<sequence>MMIQLSGLLLGLTLLGSTAQAQTAPAAKPMSQRMTDAFISWHPDSILIGNRKTARWDYEQGLMLKAMERVWQRTGDARYFTYIKNDIDQFVREDGTIRTYKLEDYNLDNLTTGHTLLTLSQTSVPKPEKYIKAAQLLRKQLDGQPRTKAGGFWHKKIYPNQMWLDGLYMAEPFYAEYSQLFNQPAGFDDVAKQFALIEKNLVDPKTGLMYHGYDESREQQWANKQTGQSPNFWDRGMGWYAMALVDVLDYFPQNHPQRKELIKYVQRLAPVLAKYQDAKTGTWSLVVDQAARKGNYAEASGSSMFVYMLAKGVRMGYLDKKYAPIAQKGYDGLLKQFVATEADGALAFNGTVSVGGLGGKPYRDGSFEYYLSEPLRKNDLKGVGPFILASLEMELANGLKPGAGKTVGLDYYFNNEYRKSPITGEQERFHYTWEDRSHGGFQLWGQQFRDFGAKTVSVPVAPTKASLKSIDVFIIVDPDSKKETAKPNFVQAADVRALTEWVKEGGVLMLMANDTSNCDIKHFNQLAQSFGIRFTDTSLNMVKKDQFEQGKVDLTGGNSVFKTAKTAYVKELSTLALTGPAKPLVKQGEHVIIATAQLGKGTVLAVGDPWLYNEYNDGRKIPAEYQNFQAGNDLATWLLQQAGK</sequence>
<dbReference type="SUPFAM" id="SSF48208">
    <property type="entry name" value="Six-hairpin glycosidases"/>
    <property type="match status" value="1"/>
</dbReference>
<evidence type="ECO:0000256" key="1">
    <source>
        <dbReference type="ARBA" id="ARBA00022801"/>
    </source>
</evidence>